<accession>A0ABT1Y9X9</accession>
<sequence length="106" mass="12699">MLRKQWQTVVLKLIRKHVSAEEKKKIQPLLQKAYSENVKGFYIHSRKQKGDVKMQLGYMGRFRRRPAIATSRMEAFDRQTVTFRYTDKTDGEEKRETVMVEELYRG</sequence>
<gene>
    <name evidence="2" type="ORF">NV381_02100</name>
</gene>
<dbReference type="Pfam" id="PF04986">
    <property type="entry name" value="Y2_Tnp"/>
    <property type="match status" value="1"/>
</dbReference>
<protein>
    <submittedName>
        <fullName evidence="2">Transposase</fullName>
    </submittedName>
</protein>
<reference evidence="2 3" key="1">
    <citation type="submission" date="2022-08" db="EMBL/GenBank/DDBJ databases">
        <title>Paenibacillus endoradicis sp. nov., Paenibacillus radicibacter sp. nov and Paenibacillus pararadicis sp. nov., three cold-adapted plant growth-promoting bacteria isolated from root of Larix gmelinii in Great Khingan.</title>
        <authorList>
            <person name="Xue H."/>
        </authorList>
    </citation>
    <scope>NUCLEOTIDE SEQUENCE [LARGE SCALE GENOMIC DNA]</scope>
    <source>
        <strain evidence="2 3">N5-1-1-5</strain>
    </source>
</reference>
<organism evidence="2 3">
    <name type="scientific">Paenibacillus radicis</name>
    <name type="common">ex Xue et al. 2023</name>
    <dbReference type="NCBI Taxonomy" id="2972489"/>
    <lineage>
        <taxon>Bacteria</taxon>
        <taxon>Bacillati</taxon>
        <taxon>Bacillota</taxon>
        <taxon>Bacilli</taxon>
        <taxon>Bacillales</taxon>
        <taxon>Paenibacillaceae</taxon>
        <taxon>Paenibacillus</taxon>
    </lineage>
</organism>
<evidence type="ECO:0000313" key="2">
    <source>
        <dbReference type="EMBL" id="MCR8629986.1"/>
    </source>
</evidence>
<dbReference type="InterPro" id="IPR007069">
    <property type="entry name" value="Transposase_32"/>
</dbReference>
<feature type="domain" description="Transposase IS801/IS1294" evidence="1">
    <location>
        <begin position="2"/>
        <end position="103"/>
    </location>
</feature>
<dbReference type="Proteomes" id="UP001300012">
    <property type="component" value="Unassembled WGS sequence"/>
</dbReference>
<keyword evidence="3" id="KW-1185">Reference proteome</keyword>
<dbReference type="EMBL" id="JANQBD010000001">
    <property type="protein sequence ID" value="MCR8629986.1"/>
    <property type="molecule type" value="Genomic_DNA"/>
</dbReference>
<evidence type="ECO:0000259" key="1">
    <source>
        <dbReference type="Pfam" id="PF04986"/>
    </source>
</evidence>
<comment type="caution">
    <text evidence="2">The sequence shown here is derived from an EMBL/GenBank/DDBJ whole genome shotgun (WGS) entry which is preliminary data.</text>
</comment>
<evidence type="ECO:0000313" key="3">
    <source>
        <dbReference type="Proteomes" id="UP001300012"/>
    </source>
</evidence>
<proteinExistence type="predicted"/>
<name>A0ABT1Y9X9_9BACL</name>